<sequence length="188" mass="20633">MAKQEPAMPRSRHDLLTLSLHWLTALLVPLAYLAIQVTEMLPRGALKTQVYTAHQTLGVLVLAVTLVRLAWRPFAPKPGPAEMPGAMRQASTAVHVLLFLGLLAVPLLGMLTQWLRGRGVEMFGLFALAPPFAADRPMARSMKEAHELLANALMLLALLHAMAALFHHYVMRDGLIRRMLPGRDPGAA</sequence>
<evidence type="ECO:0000256" key="7">
    <source>
        <dbReference type="ARBA" id="ARBA00022723"/>
    </source>
</evidence>
<name>A0A437MHE7_9PROT</name>
<dbReference type="Proteomes" id="UP000282957">
    <property type="component" value="Unassembled WGS sequence"/>
</dbReference>
<dbReference type="SUPFAM" id="SSF81342">
    <property type="entry name" value="Transmembrane di-heme cytochromes"/>
    <property type="match status" value="1"/>
</dbReference>
<keyword evidence="4" id="KW-1003">Cell membrane</keyword>
<evidence type="ECO:0000256" key="4">
    <source>
        <dbReference type="ARBA" id="ARBA00022475"/>
    </source>
</evidence>
<dbReference type="InterPro" id="IPR011577">
    <property type="entry name" value="Cyt_b561_bac/Ni-Hgenase"/>
</dbReference>
<dbReference type="GO" id="GO:0046872">
    <property type="term" value="F:metal ion binding"/>
    <property type="evidence" value="ECO:0007669"/>
    <property type="project" value="UniProtKB-KW"/>
</dbReference>
<keyword evidence="11 13" id="KW-0472">Membrane</keyword>
<dbReference type="AlphaFoldDB" id="A0A437MHE7"/>
<evidence type="ECO:0000313" key="16">
    <source>
        <dbReference type="Proteomes" id="UP000282957"/>
    </source>
</evidence>
<evidence type="ECO:0000259" key="14">
    <source>
        <dbReference type="Pfam" id="PF01292"/>
    </source>
</evidence>
<evidence type="ECO:0000256" key="6">
    <source>
        <dbReference type="ARBA" id="ARBA00022692"/>
    </source>
</evidence>
<evidence type="ECO:0000256" key="2">
    <source>
        <dbReference type="ARBA" id="ARBA00004651"/>
    </source>
</evidence>
<dbReference type="GO" id="GO:0009055">
    <property type="term" value="F:electron transfer activity"/>
    <property type="evidence" value="ECO:0007669"/>
    <property type="project" value="InterPro"/>
</dbReference>
<evidence type="ECO:0000256" key="13">
    <source>
        <dbReference type="SAM" id="Phobius"/>
    </source>
</evidence>
<evidence type="ECO:0000256" key="8">
    <source>
        <dbReference type="ARBA" id="ARBA00022982"/>
    </source>
</evidence>
<accession>A0A437MHE7</accession>
<feature type="transmembrane region" description="Helical" evidence="13">
    <location>
        <begin position="92"/>
        <end position="115"/>
    </location>
</feature>
<dbReference type="PANTHER" id="PTHR30529:SF1">
    <property type="entry name" value="CYTOCHROME B561 HOMOLOG 2"/>
    <property type="match status" value="1"/>
</dbReference>
<protein>
    <submittedName>
        <fullName evidence="15">Cytochrome b</fullName>
    </submittedName>
</protein>
<comment type="caution">
    <text evidence="15">The sequence shown here is derived from an EMBL/GenBank/DDBJ whole genome shotgun (WGS) entry which is preliminary data.</text>
</comment>
<gene>
    <name evidence="15" type="ORF">EOD42_11800</name>
</gene>
<dbReference type="InterPro" id="IPR052168">
    <property type="entry name" value="Cytochrome_b561_oxidase"/>
</dbReference>
<keyword evidence="10" id="KW-0408">Iron</keyword>
<dbReference type="Pfam" id="PF01292">
    <property type="entry name" value="Ni_hydr_CYTB"/>
    <property type="match status" value="1"/>
</dbReference>
<evidence type="ECO:0000313" key="15">
    <source>
        <dbReference type="EMBL" id="RVT97067.1"/>
    </source>
</evidence>
<evidence type="ECO:0000256" key="12">
    <source>
        <dbReference type="ARBA" id="ARBA00037975"/>
    </source>
</evidence>
<keyword evidence="8" id="KW-0249">Electron transport</keyword>
<evidence type="ECO:0000256" key="3">
    <source>
        <dbReference type="ARBA" id="ARBA00022448"/>
    </source>
</evidence>
<proteinExistence type="inferred from homology"/>
<dbReference type="GO" id="GO:0005886">
    <property type="term" value="C:plasma membrane"/>
    <property type="evidence" value="ECO:0007669"/>
    <property type="project" value="UniProtKB-SubCell"/>
</dbReference>
<keyword evidence="7" id="KW-0479">Metal-binding</keyword>
<keyword evidence="9 13" id="KW-1133">Transmembrane helix</keyword>
<keyword evidence="3" id="KW-0813">Transport</keyword>
<feature type="domain" description="Cytochrome b561 bacterial/Ni-hydrogenase" evidence="14">
    <location>
        <begin position="12"/>
        <end position="182"/>
    </location>
</feature>
<dbReference type="PANTHER" id="PTHR30529">
    <property type="entry name" value="CYTOCHROME B561"/>
    <property type="match status" value="1"/>
</dbReference>
<reference evidence="15 16" key="1">
    <citation type="submission" date="2019-01" db="EMBL/GenBank/DDBJ databases">
        <authorList>
            <person name="Chen W.-M."/>
        </authorList>
    </citation>
    <scope>NUCLEOTIDE SEQUENCE [LARGE SCALE GENOMIC DNA]</scope>
    <source>
        <strain evidence="15 16">CCP-6</strain>
    </source>
</reference>
<comment type="cofactor">
    <cofactor evidence="1">
        <name>heme b</name>
        <dbReference type="ChEBI" id="CHEBI:60344"/>
    </cofactor>
</comment>
<comment type="similarity">
    <text evidence="12">Belongs to the cytochrome b561 family.</text>
</comment>
<evidence type="ECO:0000256" key="11">
    <source>
        <dbReference type="ARBA" id="ARBA00023136"/>
    </source>
</evidence>
<evidence type="ECO:0000256" key="5">
    <source>
        <dbReference type="ARBA" id="ARBA00022617"/>
    </source>
</evidence>
<organism evidence="15 16">
    <name type="scientific">Rhodovarius crocodyli</name>
    <dbReference type="NCBI Taxonomy" id="1979269"/>
    <lineage>
        <taxon>Bacteria</taxon>
        <taxon>Pseudomonadati</taxon>
        <taxon>Pseudomonadota</taxon>
        <taxon>Alphaproteobacteria</taxon>
        <taxon>Acetobacterales</taxon>
        <taxon>Roseomonadaceae</taxon>
        <taxon>Rhodovarius</taxon>
    </lineage>
</organism>
<feature type="transmembrane region" description="Helical" evidence="13">
    <location>
        <begin position="148"/>
        <end position="170"/>
    </location>
</feature>
<evidence type="ECO:0000256" key="10">
    <source>
        <dbReference type="ARBA" id="ARBA00023004"/>
    </source>
</evidence>
<dbReference type="EMBL" id="SACL01000003">
    <property type="protein sequence ID" value="RVT97067.1"/>
    <property type="molecule type" value="Genomic_DNA"/>
</dbReference>
<keyword evidence="6 13" id="KW-0812">Transmembrane</keyword>
<evidence type="ECO:0000256" key="9">
    <source>
        <dbReference type="ARBA" id="ARBA00022989"/>
    </source>
</evidence>
<dbReference type="GO" id="GO:0020037">
    <property type="term" value="F:heme binding"/>
    <property type="evidence" value="ECO:0007669"/>
    <property type="project" value="TreeGrafter"/>
</dbReference>
<keyword evidence="5" id="KW-0349">Heme</keyword>
<keyword evidence="16" id="KW-1185">Reference proteome</keyword>
<comment type="subcellular location">
    <subcellularLocation>
        <location evidence="2">Cell membrane</location>
        <topology evidence="2">Multi-pass membrane protein</topology>
    </subcellularLocation>
</comment>
<evidence type="ECO:0000256" key="1">
    <source>
        <dbReference type="ARBA" id="ARBA00001970"/>
    </source>
</evidence>
<dbReference type="InterPro" id="IPR016174">
    <property type="entry name" value="Di-haem_cyt_TM"/>
</dbReference>
<feature type="transmembrane region" description="Helical" evidence="13">
    <location>
        <begin position="49"/>
        <end position="71"/>
    </location>
</feature>
<dbReference type="GO" id="GO:0022904">
    <property type="term" value="P:respiratory electron transport chain"/>
    <property type="evidence" value="ECO:0007669"/>
    <property type="project" value="InterPro"/>
</dbReference>